<feature type="coiled-coil region" evidence="1">
    <location>
        <begin position="140"/>
        <end position="167"/>
    </location>
</feature>
<keyword evidence="2" id="KW-1133">Transmembrane helix</keyword>
<dbReference type="AlphaFoldDB" id="A0A1V9G5D2"/>
<keyword evidence="1" id="KW-0175">Coiled coil</keyword>
<evidence type="ECO:0000313" key="4">
    <source>
        <dbReference type="Proteomes" id="UP000192796"/>
    </source>
</evidence>
<dbReference type="EMBL" id="LVYD01000013">
    <property type="protein sequence ID" value="OQP65851.1"/>
    <property type="molecule type" value="Genomic_DNA"/>
</dbReference>
<keyword evidence="4" id="KW-1185">Reference proteome</keyword>
<evidence type="ECO:0000256" key="1">
    <source>
        <dbReference type="SAM" id="Coils"/>
    </source>
</evidence>
<evidence type="ECO:0000313" key="3">
    <source>
        <dbReference type="EMBL" id="OQP65851.1"/>
    </source>
</evidence>
<sequence length="294" mass="34184">MEKKFTDLFKEVGGRLRSPLIYSFIIAWLVTNWRIVIGLMFYKSQQLQLDGYTSFLDMIDKNRTFIKFWGLPIVVSLVYTFAFPIIRNVISAYNAWNFRWGSTWALAVAKEGGVSFSKYIELKTRLQQSIEEVENIHKSESQITNENEKLRNDTEVLKRRIENEVQSLRVSEDIKAALVNELSILKEKSEIKTFNGAWKMKFKNGLGQVKTERITISNGDVSYSNAEAKYESLFKLKTCVYNPNTNEYVVVFERVKDPNASGFSEIFRPQDETMTFLKNFEEKGIILELEKIII</sequence>
<keyword evidence="2" id="KW-0812">Transmembrane</keyword>
<accession>A0A1V9G5D2</accession>
<dbReference type="OrthoDB" id="676548at2"/>
<proteinExistence type="predicted"/>
<keyword evidence="2" id="KW-0472">Membrane</keyword>
<evidence type="ECO:0000256" key="2">
    <source>
        <dbReference type="SAM" id="Phobius"/>
    </source>
</evidence>
<dbReference type="RefSeq" id="WP_081145694.1">
    <property type="nucleotide sequence ID" value="NZ_LVYD01000013.1"/>
</dbReference>
<dbReference type="STRING" id="1703345.A3860_14755"/>
<organism evidence="3 4">
    <name type="scientific">Niastella vici</name>
    <dbReference type="NCBI Taxonomy" id="1703345"/>
    <lineage>
        <taxon>Bacteria</taxon>
        <taxon>Pseudomonadati</taxon>
        <taxon>Bacteroidota</taxon>
        <taxon>Chitinophagia</taxon>
        <taxon>Chitinophagales</taxon>
        <taxon>Chitinophagaceae</taxon>
        <taxon>Niastella</taxon>
    </lineage>
</organism>
<comment type="caution">
    <text evidence="3">The sequence shown here is derived from an EMBL/GenBank/DDBJ whole genome shotgun (WGS) entry which is preliminary data.</text>
</comment>
<reference evidence="3 4" key="1">
    <citation type="submission" date="2016-03" db="EMBL/GenBank/DDBJ databases">
        <title>Niastella vici sp. nov., isolated from farmland soil.</title>
        <authorList>
            <person name="Chen L."/>
            <person name="Wang D."/>
            <person name="Yang S."/>
            <person name="Wang G."/>
        </authorList>
    </citation>
    <scope>NUCLEOTIDE SEQUENCE [LARGE SCALE GENOMIC DNA]</scope>
    <source>
        <strain evidence="3 4">DJ57</strain>
    </source>
</reference>
<feature type="transmembrane region" description="Helical" evidence="2">
    <location>
        <begin position="20"/>
        <end position="42"/>
    </location>
</feature>
<name>A0A1V9G5D2_9BACT</name>
<gene>
    <name evidence="3" type="ORF">A3860_14755</name>
</gene>
<dbReference type="Proteomes" id="UP000192796">
    <property type="component" value="Unassembled WGS sequence"/>
</dbReference>
<protein>
    <submittedName>
        <fullName evidence="3">Uncharacterized protein</fullName>
    </submittedName>
</protein>
<feature type="transmembrane region" description="Helical" evidence="2">
    <location>
        <begin position="68"/>
        <end position="86"/>
    </location>
</feature>